<evidence type="ECO:0000256" key="1">
    <source>
        <dbReference type="SAM" id="MobiDB-lite"/>
    </source>
</evidence>
<evidence type="ECO:0000313" key="3">
    <source>
        <dbReference type="EMBL" id="EEC57872.1"/>
    </source>
</evidence>
<dbReference type="Pfam" id="PF04539">
    <property type="entry name" value="Sigma70_r3"/>
    <property type="match status" value="1"/>
</dbReference>
<keyword evidence="4" id="KW-1185">Reference proteome</keyword>
<accession>B7AQA0</accession>
<dbReference type="Gene3D" id="1.10.10.10">
    <property type="entry name" value="Winged helix-like DNA-binding domain superfamily/Winged helix DNA-binding domain"/>
    <property type="match status" value="1"/>
</dbReference>
<feature type="compositionally biased region" description="Basic and acidic residues" evidence="1">
    <location>
        <begin position="75"/>
        <end position="89"/>
    </location>
</feature>
<dbReference type="EMBL" id="ABVQ01000035">
    <property type="protein sequence ID" value="EEC57872.1"/>
    <property type="molecule type" value="Genomic_DNA"/>
</dbReference>
<dbReference type="Proteomes" id="UP000003136">
    <property type="component" value="Unassembled WGS sequence"/>
</dbReference>
<protein>
    <recommendedName>
        <fullName evidence="2">RNA polymerase sigma-70 region 3 domain-containing protein</fullName>
    </recommendedName>
</protein>
<dbReference type="InterPro" id="IPR013324">
    <property type="entry name" value="RNA_pol_sigma_r3/r4-like"/>
</dbReference>
<dbReference type="SUPFAM" id="SSF88659">
    <property type="entry name" value="Sigma3 and sigma4 domains of RNA polymerase sigma factors"/>
    <property type="match status" value="1"/>
</dbReference>
<feature type="region of interest" description="Disordered" evidence="1">
    <location>
        <begin position="75"/>
        <end position="113"/>
    </location>
</feature>
<proteinExistence type="predicted"/>
<feature type="compositionally biased region" description="Basic and acidic residues" evidence="1">
    <location>
        <begin position="98"/>
        <end position="113"/>
    </location>
</feature>
<organism evidence="3 4">
    <name type="scientific">[Bacteroides] pectinophilus ATCC 43243</name>
    <dbReference type="NCBI Taxonomy" id="483218"/>
    <lineage>
        <taxon>Bacteria</taxon>
        <taxon>Bacillati</taxon>
        <taxon>Bacillota</taxon>
        <taxon>Clostridia</taxon>
        <taxon>Eubacteriales</taxon>
    </lineage>
</organism>
<evidence type="ECO:0000313" key="4">
    <source>
        <dbReference type="Proteomes" id="UP000003136"/>
    </source>
</evidence>
<dbReference type="AlphaFoldDB" id="B7AQA0"/>
<dbReference type="GO" id="GO:0006352">
    <property type="term" value="P:DNA-templated transcription initiation"/>
    <property type="evidence" value="ECO:0007669"/>
    <property type="project" value="InterPro"/>
</dbReference>
<comment type="caution">
    <text evidence="3">The sequence shown here is derived from an EMBL/GenBank/DDBJ whole genome shotgun (WGS) entry which is preliminary data.</text>
</comment>
<dbReference type="InterPro" id="IPR036388">
    <property type="entry name" value="WH-like_DNA-bd_sf"/>
</dbReference>
<sequence>MEQQLFIEALENLKIFAKSNGDKVTKADVLDCIGHDAELDDAKWQMVAGYLKTNGIELTDVKLTDHTFERQIEEADKRQAEKELNKEEQKDEDSDSGESDKKDSENDAKTDAQEKQLLDMYLEDLKSIAPLSRTTQAVILQDVCDKDVESRGVIINNYFLQVVEWVKAYAGKGVAMMDLIQEANVIVMDELGRRDWMKRLDAFDVMDSDDINAWTDLSERLDAYLIDRVKEGIGKLIEEQTDEKMAGNKILAKVNAVNDAAEAAHKEYGRKVTVEELAQFMHVPAEDVSEALRLSANRIENVVVPD</sequence>
<dbReference type="SUPFAM" id="SSF88946">
    <property type="entry name" value="Sigma2 domain of RNA polymerase sigma factors"/>
    <property type="match status" value="1"/>
</dbReference>
<gene>
    <name evidence="3" type="ORF">BACPEC_00856</name>
</gene>
<reference evidence="3 4" key="1">
    <citation type="submission" date="2008-11" db="EMBL/GenBank/DDBJ databases">
        <title>Draft genome sequence of Bacteroides pectinophilus (ATCC 43243).</title>
        <authorList>
            <person name="Sudarsanam P."/>
            <person name="Ley R."/>
            <person name="Guruge J."/>
            <person name="Turnbaugh P.J."/>
            <person name="Mahowald M."/>
            <person name="Liep D."/>
            <person name="Gordon J."/>
        </authorList>
    </citation>
    <scope>NUCLEOTIDE SEQUENCE [LARGE SCALE GENOMIC DNA]</scope>
    <source>
        <strain evidence="3 4">ATCC 43243</strain>
    </source>
</reference>
<dbReference type="InterPro" id="IPR007624">
    <property type="entry name" value="RNA_pol_sigma70_r3"/>
</dbReference>
<dbReference type="eggNOG" id="COG0568">
    <property type="taxonomic scope" value="Bacteria"/>
</dbReference>
<dbReference type="HOGENOM" id="CLU_908093_0_0_9"/>
<name>B7AQA0_9FIRM</name>
<dbReference type="InterPro" id="IPR013325">
    <property type="entry name" value="RNA_pol_sigma_r2"/>
</dbReference>
<reference evidence="3 4" key="2">
    <citation type="submission" date="2008-11" db="EMBL/GenBank/DDBJ databases">
        <authorList>
            <person name="Fulton L."/>
            <person name="Clifton S."/>
            <person name="Fulton B."/>
            <person name="Xu J."/>
            <person name="Minx P."/>
            <person name="Pepin K.H."/>
            <person name="Johnson M."/>
            <person name="Bhonagiri V."/>
            <person name="Nash W.E."/>
            <person name="Mardis E.R."/>
            <person name="Wilson R.K."/>
        </authorList>
    </citation>
    <scope>NUCLEOTIDE SEQUENCE [LARGE SCALE GENOMIC DNA]</scope>
    <source>
        <strain evidence="3 4">ATCC 43243</strain>
    </source>
</reference>
<dbReference type="GO" id="GO:0003700">
    <property type="term" value="F:DNA-binding transcription factor activity"/>
    <property type="evidence" value="ECO:0007669"/>
    <property type="project" value="InterPro"/>
</dbReference>
<dbReference type="STRING" id="483218.BACPEC_00856"/>
<dbReference type="Gene3D" id="1.20.120.1810">
    <property type="match status" value="1"/>
</dbReference>
<feature type="domain" description="RNA polymerase sigma-70 region 3" evidence="2">
    <location>
        <begin position="253"/>
        <end position="296"/>
    </location>
</feature>
<evidence type="ECO:0000259" key="2">
    <source>
        <dbReference type="Pfam" id="PF04539"/>
    </source>
</evidence>